<feature type="domain" description="Kazal-like" evidence="4">
    <location>
        <begin position="43"/>
        <end position="98"/>
    </location>
</feature>
<dbReference type="Gene3D" id="3.30.60.30">
    <property type="match status" value="9"/>
</dbReference>
<protein>
    <submittedName>
        <fullName evidence="5">Agrin-like isoform X1</fullName>
    </submittedName>
</protein>
<dbReference type="SUPFAM" id="SSF100895">
    <property type="entry name" value="Kazal-type serine protease inhibitors"/>
    <property type="match status" value="9"/>
</dbReference>
<dbReference type="PANTHER" id="PTHR10913:SF45">
    <property type="entry name" value="FOLLISTATIN, ISOFORM A-RELATED"/>
    <property type="match status" value="1"/>
</dbReference>
<evidence type="ECO:0000313" key="5">
    <source>
        <dbReference type="EMBL" id="CAB4028791.1"/>
    </source>
</evidence>
<dbReference type="FunFam" id="3.30.60.30:FF:000024">
    <property type="entry name" value="Transmembrane agrin"/>
    <property type="match status" value="2"/>
</dbReference>
<evidence type="ECO:0000256" key="2">
    <source>
        <dbReference type="ARBA" id="ARBA00022900"/>
    </source>
</evidence>
<keyword evidence="3" id="KW-1015">Disulfide bond</keyword>
<organism evidence="5 6">
    <name type="scientific">Paramuricea clavata</name>
    <name type="common">Red gorgonian</name>
    <name type="synonym">Violescent sea-whip</name>
    <dbReference type="NCBI Taxonomy" id="317549"/>
    <lineage>
        <taxon>Eukaryota</taxon>
        <taxon>Metazoa</taxon>
        <taxon>Cnidaria</taxon>
        <taxon>Anthozoa</taxon>
        <taxon>Octocorallia</taxon>
        <taxon>Malacalcyonacea</taxon>
        <taxon>Plexauridae</taxon>
        <taxon>Paramuricea</taxon>
    </lineage>
</organism>
<dbReference type="InterPro" id="IPR002350">
    <property type="entry name" value="Kazal_dom"/>
</dbReference>
<dbReference type="CDD" id="cd00104">
    <property type="entry name" value="KAZAL_FS"/>
    <property type="match status" value="9"/>
</dbReference>
<dbReference type="SMART" id="SM00274">
    <property type="entry name" value="FOLN"/>
    <property type="match status" value="8"/>
</dbReference>
<dbReference type="GO" id="GO:0005576">
    <property type="term" value="C:extracellular region"/>
    <property type="evidence" value="ECO:0007669"/>
    <property type="project" value="TreeGrafter"/>
</dbReference>
<reference evidence="5" key="1">
    <citation type="submission" date="2020-04" db="EMBL/GenBank/DDBJ databases">
        <authorList>
            <person name="Alioto T."/>
            <person name="Alioto T."/>
            <person name="Gomez Garrido J."/>
        </authorList>
    </citation>
    <scope>NUCLEOTIDE SEQUENCE</scope>
    <source>
        <strain evidence="5">A484AB</strain>
    </source>
</reference>
<keyword evidence="1" id="KW-0646">Protease inhibitor</keyword>
<keyword evidence="2" id="KW-0722">Serine protease inhibitor</keyword>
<dbReference type="AlphaFoldDB" id="A0A6S7JEH6"/>
<feature type="domain" description="Kazal-like" evidence="4">
    <location>
        <begin position="693"/>
        <end position="738"/>
    </location>
</feature>
<feature type="domain" description="Kazal-like" evidence="4">
    <location>
        <begin position="209"/>
        <end position="255"/>
    </location>
</feature>
<dbReference type="Pfam" id="PF07648">
    <property type="entry name" value="Kazal_2"/>
    <property type="match status" value="9"/>
</dbReference>
<dbReference type="InterPro" id="IPR003645">
    <property type="entry name" value="Fol_N"/>
</dbReference>
<dbReference type="EMBL" id="CACRXK020015727">
    <property type="protein sequence ID" value="CAB4028791.1"/>
    <property type="molecule type" value="Genomic_DNA"/>
</dbReference>
<accession>A0A6S7JEH6</accession>
<keyword evidence="6" id="KW-1185">Reference proteome</keyword>
<feature type="non-terminal residue" evidence="5">
    <location>
        <position position="738"/>
    </location>
</feature>
<evidence type="ECO:0000259" key="4">
    <source>
        <dbReference type="PROSITE" id="PS51465"/>
    </source>
</evidence>
<evidence type="ECO:0000256" key="3">
    <source>
        <dbReference type="ARBA" id="ARBA00023157"/>
    </source>
</evidence>
<dbReference type="OrthoDB" id="5988997at2759"/>
<dbReference type="PANTHER" id="PTHR10913">
    <property type="entry name" value="FOLLISTATIN-RELATED"/>
    <property type="match status" value="1"/>
</dbReference>
<name>A0A6S7JEH6_PARCT</name>
<dbReference type="PROSITE" id="PS51465">
    <property type="entry name" value="KAZAL_2"/>
    <property type="match status" value="9"/>
</dbReference>
<feature type="domain" description="Kazal-like" evidence="4">
    <location>
        <begin position="517"/>
        <end position="564"/>
    </location>
</feature>
<feature type="domain" description="Kazal-like" evidence="4">
    <location>
        <begin position="363"/>
        <end position="417"/>
    </location>
</feature>
<proteinExistence type="predicted"/>
<dbReference type="Proteomes" id="UP001152795">
    <property type="component" value="Unassembled WGS sequence"/>
</dbReference>
<feature type="domain" description="Kazal-like" evidence="4">
    <location>
        <begin position="281"/>
        <end position="335"/>
    </location>
</feature>
<sequence>MADSCAMNDWNSLRYNGECKAGDCRNSIWQIMNCPWYSRCQLFNGFPRCACPQEECPMNYEPLCATDGRTYRNMCHMRHAACRKRKLLRVRNLGHCKPDPCEFHECCCGAMCRVNETNYASCSCDFTCSQQSNPVCGSDARTYDSPCDLRLAACKDQNMKLTQINNGACFGTGQETTVSPVTQTINPCHHQICSFHATCIVEQGFARCICPVCSLTPAPVCGSDGVTYNNECLLKRAGCVSMTTITVARNGSCGATVQPTRSTNDPCKMGQCAHYATCMVFRGVPKCVCPDLCPQLMAPICGSDGITYENDCAMRRASCKSEKTITMYTRGPCEVKPTFEPVKPTMDPCFDQSCTYHAECIVDHGLPKCVCPSNCKNISAPICGSDGVTYENDCAMKRTICTQQLTVTVASRGRCASPCDTVNCCCGSVCKVKNNTGSCECDFTCSSHVDPVCGSDGKTYSNECQLRLAACQQSNANLKQASKGQCPVVVPTSDPCALGMCAHYSACQVIQGLPKCVCPDLCPNVFSPQCGSDGKTYQNECSLKRESCDKQVMILIAKNGPCAPTPTQAPTPTREPCATITCRHFSTCKVIQGVARCVCSAALCPGERFEVCGSDGKTYENECALRRTSCLAGRIISIVRIGVCLRTLPAVTQAPTPRAVLPTTRPVTSDLCAIGRCAHNAICEVYQGQPRCVCPGPCTGAKSAVCGSDGRTYDSECDLKRSICMSQKTITIAKPGFC</sequence>
<feature type="domain" description="Kazal-like" evidence="4">
    <location>
        <begin position="598"/>
        <end position="646"/>
    </location>
</feature>
<evidence type="ECO:0000256" key="1">
    <source>
        <dbReference type="ARBA" id="ARBA00022690"/>
    </source>
</evidence>
<dbReference type="InterPro" id="IPR036058">
    <property type="entry name" value="Kazal_dom_sf"/>
</dbReference>
<feature type="domain" description="Kazal-like" evidence="4">
    <location>
        <begin position="116"/>
        <end position="171"/>
    </location>
</feature>
<feature type="domain" description="Kazal-like" evidence="4">
    <location>
        <begin position="440"/>
        <end position="488"/>
    </location>
</feature>
<gene>
    <name evidence="5" type="ORF">PACLA_8A065067</name>
</gene>
<evidence type="ECO:0000313" key="6">
    <source>
        <dbReference type="Proteomes" id="UP001152795"/>
    </source>
</evidence>
<dbReference type="InterPro" id="IPR050653">
    <property type="entry name" value="Prot_Inhib_GrowthFact_Antg"/>
</dbReference>
<dbReference type="SMART" id="SM00280">
    <property type="entry name" value="KAZAL"/>
    <property type="match status" value="9"/>
</dbReference>
<comment type="caution">
    <text evidence="5">The sequence shown here is derived from an EMBL/GenBank/DDBJ whole genome shotgun (WGS) entry which is preliminary data.</text>
</comment>